<reference evidence="7 8" key="1">
    <citation type="submission" date="2022-12" db="EMBL/GenBank/DDBJ databases">
        <title>Chitinophagaceae gen. sp. nov., a new member of the family Chitinophagaceae, isolated from soil in a chemical factory.</title>
        <authorList>
            <person name="Ke Z."/>
        </authorList>
    </citation>
    <scope>NUCLEOTIDE SEQUENCE [LARGE SCALE GENOMIC DNA]</scope>
    <source>
        <strain evidence="7 8">LY-5</strain>
    </source>
</reference>
<keyword evidence="2" id="KW-0805">Transcription regulation</keyword>
<comment type="caution">
    <text evidence="7">The sequence shown here is derived from an EMBL/GenBank/DDBJ whole genome shotgun (WGS) entry which is preliminary data.</text>
</comment>
<dbReference type="SUPFAM" id="SSF88659">
    <property type="entry name" value="Sigma3 and sigma4 domains of RNA polymerase sigma factors"/>
    <property type="match status" value="1"/>
</dbReference>
<protein>
    <submittedName>
        <fullName evidence="7">Sigma-70 family RNA polymerase sigma factor</fullName>
    </submittedName>
</protein>
<dbReference type="InterPro" id="IPR013324">
    <property type="entry name" value="RNA_pol_sigma_r3/r4-like"/>
</dbReference>
<feature type="domain" description="RNA polymerase sigma factor 70 region 4 type 2" evidence="6">
    <location>
        <begin position="164"/>
        <end position="215"/>
    </location>
</feature>
<sequence>MRRRSTERSEPLSTPDYGLIVYNVLTAPDKTGNNRIIVNFNMQEDKLLIEQFKDPATKERAYTAIIKKYQERLYWHIRRLLVEHEDTNDVMQNVFIKVWNALENFREDSQLYTWLYRIATNESLTFIDQRKRKSADYSLSDVEGALENKIRADRNFDANKLEWKLQLAIQQLPEKQRVVFTLRYYDEMPYEEMSRVLETSEGSLKASYHHAAKKIEDYILKNSE</sequence>
<dbReference type="CDD" id="cd06171">
    <property type="entry name" value="Sigma70_r4"/>
    <property type="match status" value="1"/>
</dbReference>
<comment type="similarity">
    <text evidence="1">Belongs to the sigma-70 factor family. ECF subfamily.</text>
</comment>
<dbReference type="Proteomes" id="UP001210231">
    <property type="component" value="Unassembled WGS sequence"/>
</dbReference>
<proteinExistence type="inferred from homology"/>
<dbReference type="Pfam" id="PF08281">
    <property type="entry name" value="Sigma70_r4_2"/>
    <property type="match status" value="1"/>
</dbReference>
<evidence type="ECO:0000313" key="7">
    <source>
        <dbReference type="EMBL" id="MDA3615363.1"/>
    </source>
</evidence>
<dbReference type="InterPro" id="IPR036388">
    <property type="entry name" value="WH-like_DNA-bd_sf"/>
</dbReference>
<evidence type="ECO:0000313" key="8">
    <source>
        <dbReference type="Proteomes" id="UP001210231"/>
    </source>
</evidence>
<dbReference type="PANTHER" id="PTHR43133">
    <property type="entry name" value="RNA POLYMERASE ECF-TYPE SIGMA FACTO"/>
    <property type="match status" value="1"/>
</dbReference>
<dbReference type="Pfam" id="PF04542">
    <property type="entry name" value="Sigma70_r2"/>
    <property type="match status" value="1"/>
</dbReference>
<dbReference type="InterPro" id="IPR013249">
    <property type="entry name" value="RNA_pol_sigma70_r4_t2"/>
</dbReference>
<evidence type="ECO:0000256" key="3">
    <source>
        <dbReference type="ARBA" id="ARBA00023082"/>
    </source>
</evidence>
<dbReference type="Gene3D" id="1.10.10.10">
    <property type="entry name" value="Winged helix-like DNA-binding domain superfamily/Winged helix DNA-binding domain"/>
    <property type="match status" value="1"/>
</dbReference>
<dbReference type="InterPro" id="IPR039425">
    <property type="entry name" value="RNA_pol_sigma-70-like"/>
</dbReference>
<dbReference type="InterPro" id="IPR013325">
    <property type="entry name" value="RNA_pol_sigma_r2"/>
</dbReference>
<dbReference type="InterPro" id="IPR014284">
    <property type="entry name" value="RNA_pol_sigma-70_dom"/>
</dbReference>
<feature type="domain" description="RNA polymerase sigma-70 region 2" evidence="5">
    <location>
        <begin position="66"/>
        <end position="132"/>
    </location>
</feature>
<name>A0ABT4UKJ8_9BACT</name>
<keyword evidence="8" id="KW-1185">Reference proteome</keyword>
<gene>
    <name evidence="7" type="ORF">O3P16_11130</name>
</gene>
<dbReference type="InterPro" id="IPR007627">
    <property type="entry name" value="RNA_pol_sigma70_r2"/>
</dbReference>
<organism evidence="7 8">
    <name type="scientific">Polluticaenibacter yanchengensis</name>
    <dbReference type="NCBI Taxonomy" id="3014562"/>
    <lineage>
        <taxon>Bacteria</taxon>
        <taxon>Pseudomonadati</taxon>
        <taxon>Bacteroidota</taxon>
        <taxon>Chitinophagia</taxon>
        <taxon>Chitinophagales</taxon>
        <taxon>Chitinophagaceae</taxon>
        <taxon>Polluticaenibacter</taxon>
    </lineage>
</organism>
<dbReference type="EMBL" id="JAQGEF010000012">
    <property type="protein sequence ID" value="MDA3615363.1"/>
    <property type="molecule type" value="Genomic_DNA"/>
</dbReference>
<evidence type="ECO:0000259" key="6">
    <source>
        <dbReference type="Pfam" id="PF08281"/>
    </source>
</evidence>
<dbReference type="Gene3D" id="1.10.1740.10">
    <property type="match status" value="1"/>
</dbReference>
<dbReference type="NCBIfam" id="TIGR02937">
    <property type="entry name" value="sigma70-ECF"/>
    <property type="match status" value="1"/>
</dbReference>
<evidence type="ECO:0000256" key="1">
    <source>
        <dbReference type="ARBA" id="ARBA00010641"/>
    </source>
</evidence>
<dbReference type="PANTHER" id="PTHR43133:SF51">
    <property type="entry name" value="RNA POLYMERASE SIGMA FACTOR"/>
    <property type="match status" value="1"/>
</dbReference>
<keyword evidence="3" id="KW-0731">Sigma factor</keyword>
<evidence type="ECO:0000256" key="2">
    <source>
        <dbReference type="ARBA" id="ARBA00023015"/>
    </source>
</evidence>
<dbReference type="SUPFAM" id="SSF88946">
    <property type="entry name" value="Sigma2 domain of RNA polymerase sigma factors"/>
    <property type="match status" value="1"/>
</dbReference>
<evidence type="ECO:0000256" key="4">
    <source>
        <dbReference type="ARBA" id="ARBA00023163"/>
    </source>
</evidence>
<accession>A0ABT4UKJ8</accession>
<keyword evidence="4" id="KW-0804">Transcription</keyword>
<evidence type="ECO:0000259" key="5">
    <source>
        <dbReference type="Pfam" id="PF04542"/>
    </source>
</evidence>